<sequence>MRQRDIFRFWLPLFASWLLMTAEGPTISAMINRLPNEVVMLAAAGLVISLSVTIESPIINLLATSTALVKDRASYLLVRRFTVHWMVLLTAVTVLLTFTPLFDTVIVGWLDVPQEVAMWVQPGMQIMTLWSAAIAWRRFLQGVLIRFNQTKMVAWGTAVRLVAVAGIVIGLGGFTNLPSIISGALAWMIGVAAEAVFATWAVRPLLRNELGPD</sequence>
<keyword evidence="1" id="KW-1133">Transmembrane helix</keyword>
<feature type="transmembrane region" description="Helical" evidence="1">
    <location>
        <begin position="152"/>
        <end position="174"/>
    </location>
</feature>
<evidence type="ECO:0000313" key="2">
    <source>
        <dbReference type="EMBL" id="VAW30397.1"/>
    </source>
</evidence>
<feature type="non-terminal residue" evidence="2">
    <location>
        <position position="213"/>
    </location>
</feature>
<accession>A0A3B0UY34</accession>
<feature type="transmembrane region" description="Helical" evidence="1">
    <location>
        <begin position="38"/>
        <end position="62"/>
    </location>
</feature>
<keyword evidence="1" id="KW-0812">Transmembrane</keyword>
<name>A0A3B0UY34_9ZZZZ</name>
<dbReference type="AlphaFoldDB" id="A0A3B0UY34"/>
<keyword evidence="1" id="KW-0472">Membrane</keyword>
<dbReference type="EMBL" id="UOEU01000049">
    <property type="protein sequence ID" value="VAW30397.1"/>
    <property type="molecule type" value="Genomic_DNA"/>
</dbReference>
<proteinExistence type="predicted"/>
<gene>
    <name evidence="2" type="ORF">MNBD_CHLOROFLEXI01-1600</name>
</gene>
<evidence type="ECO:0000256" key="1">
    <source>
        <dbReference type="SAM" id="Phobius"/>
    </source>
</evidence>
<feature type="transmembrane region" description="Helical" evidence="1">
    <location>
        <begin position="180"/>
        <end position="202"/>
    </location>
</feature>
<feature type="transmembrane region" description="Helical" evidence="1">
    <location>
        <begin position="122"/>
        <end position="140"/>
    </location>
</feature>
<organism evidence="2">
    <name type="scientific">hydrothermal vent metagenome</name>
    <dbReference type="NCBI Taxonomy" id="652676"/>
    <lineage>
        <taxon>unclassified sequences</taxon>
        <taxon>metagenomes</taxon>
        <taxon>ecological metagenomes</taxon>
    </lineage>
</organism>
<protein>
    <submittedName>
        <fullName evidence="2">Uncharacterized protein</fullName>
    </submittedName>
</protein>
<reference evidence="2" key="1">
    <citation type="submission" date="2018-06" db="EMBL/GenBank/DDBJ databases">
        <authorList>
            <person name="Zhirakovskaya E."/>
        </authorList>
    </citation>
    <scope>NUCLEOTIDE SEQUENCE</scope>
</reference>
<feature type="transmembrane region" description="Helical" evidence="1">
    <location>
        <begin position="83"/>
        <end position="102"/>
    </location>
</feature>